<evidence type="ECO:0000313" key="5">
    <source>
        <dbReference type="EMBL" id="MDP9824202.1"/>
    </source>
</evidence>
<evidence type="ECO:0000256" key="3">
    <source>
        <dbReference type="SAM" id="Phobius"/>
    </source>
</evidence>
<keyword evidence="6" id="KW-1185">Reference proteome</keyword>
<keyword evidence="3" id="KW-1133">Transmembrane helix</keyword>
<dbReference type="NCBIfam" id="TIGR00350">
    <property type="entry name" value="lytR_cpsA_psr"/>
    <property type="match status" value="1"/>
</dbReference>
<comment type="similarity">
    <text evidence="1">Belongs to the LytR/CpsA/Psr (LCP) family.</text>
</comment>
<keyword evidence="3" id="KW-0812">Transmembrane</keyword>
<gene>
    <name evidence="5" type="ORF">J2S59_004011</name>
</gene>
<evidence type="ECO:0000256" key="1">
    <source>
        <dbReference type="ARBA" id="ARBA00006068"/>
    </source>
</evidence>
<name>A0ABT9NUV2_9ACTN</name>
<dbReference type="EMBL" id="JAUSQM010000001">
    <property type="protein sequence ID" value="MDP9824202.1"/>
    <property type="molecule type" value="Genomic_DNA"/>
</dbReference>
<feature type="domain" description="Cell envelope-related transcriptional attenuator" evidence="4">
    <location>
        <begin position="160"/>
        <end position="330"/>
    </location>
</feature>
<protein>
    <submittedName>
        <fullName evidence="5">LCP family protein required for cell wall assembly</fullName>
    </submittedName>
</protein>
<evidence type="ECO:0000313" key="6">
    <source>
        <dbReference type="Proteomes" id="UP001240447"/>
    </source>
</evidence>
<dbReference type="PANTHER" id="PTHR33392:SF6">
    <property type="entry name" value="POLYISOPRENYL-TEICHOIC ACID--PEPTIDOGLYCAN TEICHOIC ACID TRANSFERASE TAGU"/>
    <property type="match status" value="1"/>
</dbReference>
<dbReference type="InterPro" id="IPR050922">
    <property type="entry name" value="LytR/CpsA/Psr_CW_biosynth"/>
</dbReference>
<evidence type="ECO:0000259" key="4">
    <source>
        <dbReference type="Pfam" id="PF03816"/>
    </source>
</evidence>
<organism evidence="5 6">
    <name type="scientific">Nocardioides massiliensis</name>
    <dbReference type="NCBI Taxonomy" id="1325935"/>
    <lineage>
        <taxon>Bacteria</taxon>
        <taxon>Bacillati</taxon>
        <taxon>Actinomycetota</taxon>
        <taxon>Actinomycetes</taxon>
        <taxon>Propionibacteriales</taxon>
        <taxon>Nocardioidaceae</taxon>
        <taxon>Nocardioides</taxon>
    </lineage>
</organism>
<dbReference type="Gene3D" id="3.40.630.190">
    <property type="entry name" value="LCP protein"/>
    <property type="match status" value="1"/>
</dbReference>
<dbReference type="InterPro" id="IPR004474">
    <property type="entry name" value="LytR_CpsA_psr"/>
</dbReference>
<dbReference type="Pfam" id="PF03816">
    <property type="entry name" value="LytR_cpsA_psr"/>
    <property type="match status" value="1"/>
</dbReference>
<feature type="compositionally biased region" description="Low complexity" evidence="2">
    <location>
        <begin position="415"/>
        <end position="433"/>
    </location>
</feature>
<feature type="compositionally biased region" description="Basic and acidic residues" evidence="2">
    <location>
        <begin position="402"/>
        <end position="411"/>
    </location>
</feature>
<evidence type="ECO:0000256" key="2">
    <source>
        <dbReference type="SAM" id="MobiDB-lite"/>
    </source>
</evidence>
<accession>A0ABT9NUV2</accession>
<comment type="caution">
    <text evidence="5">The sequence shown here is derived from an EMBL/GenBank/DDBJ whole genome shotgun (WGS) entry which is preliminary data.</text>
</comment>
<dbReference type="RefSeq" id="WP_246360382.1">
    <property type="nucleotide sequence ID" value="NZ_CCXJ01000402.1"/>
</dbReference>
<sequence length="455" mass="49649">MTLLMPGSAQLVAGNRRVGRIALRTWAALWGAALFTALLVWLWPGLAFWAASSTGILGVIRLLLIVLALGWAYLFIDAWRLGEPLELRRQHRLVIVGINGALCFSMAGALLFGAHLVNTQRDFVLTMFGDTIVRDAFDGRYNVLLLGGDAGDDRWGLRPDSLTVASIDEETGQTVLFGLPRNLQDFPFPDGSVMHEQFPDGYDCDDCYLNSLATWARDHEQLFDEYDDPGIEATIEAVEGITGLRINYFAMVNLAGFSRMVDAVGGVELNVRDRIPIGGIGAPVTGYIEPGQRKLNGFETLWFARSRVEADDYSRMARQKCVMNAMLAQLSPTKVLRKFEAITKASSDLITTDLPASELDTFAQLALKAKDRPMRTVSFVPPTINTSDPDIDAIHDRVRKALERSRGEKPAKQSGTAPQKQAPAQPPTAVTTGGAVGSLAEGYAANDTDDLDAVC</sequence>
<feature type="transmembrane region" description="Helical" evidence="3">
    <location>
        <begin position="93"/>
        <end position="117"/>
    </location>
</feature>
<dbReference type="PANTHER" id="PTHR33392">
    <property type="entry name" value="POLYISOPRENYL-TEICHOIC ACID--PEPTIDOGLYCAN TEICHOIC ACID TRANSFERASE TAGU"/>
    <property type="match status" value="1"/>
</dbReference>
<proteinExistence type="inferred from homology"/>
<feature type="region of interest" description="Disordered" evidence="2">
    <location>
        <begin position="402"/>
        <end position="435"/>
    </location>
</feature>
<reference evidence="5 6" key="1">
    <citation type="submission" date="2023-07" db="EMBL/GenBank/DDBJ databases">
        <title>Sequencing the genomes of 1000 actinobacteria strains.</title>
        <authorList>
            <person name="Klenk H.-P."/>
        </authorList>
    </citation>
    <scope>NUCLEOTIDE SEQUENCE [LARGE SCALE GENOMIC DNA]</scope>
    <source>
        <strain evidence="5 6">GD13</strain>
    </source>
</reference>
<feature type="transmembrane region" description="Helical" evidence="3">
    <location>
        <begin position="21"/>
        <end position="43"/>
    </location>
</feature>
<keyword evidence="3" id="KW-0472">Membrane</keyword>
<dbReference type="Proteomes" id="UP001240447">
    <property type="component" value="Unassembled WGS sequence"/>
</dbReference>
<feature type="transmembrane region" description="Helical" evidence="3">
    <location>
        <begin position="49"/>
        <end position="73"/>
    </location>
</feature>